<evidence type="ECO:0000313" key="2">
    <source>
        <dbReference type="EMBL" id="KAK9280935.1"/>
    </source>
</evidence>
<reference evidence="2 3" key="1">
    <citation type="journal article" date="2024" name="Plant J.">
        <title>Genome sequences and population genomics reveal climatic adaptation and genomic divergence between two closely related sweetgum species.</title>
        <authorList>
            <person name="Xu W.Q."/>
            <person name="Ren C.Q."/>
            <person name="Zhang X.Y."/>
            <person name="Comes H.P."/>
            <person name="Liu X.H."/>
            <person name="Li Y.G."/>
            <person name="Kettle C.J."/>
            <person name="Jalonen R."/>
            <person name="Gaisberger H."/>
            <person name="Ma Y.Z."/>
            <person name="Qiu Y.X."/>
        </authorList>
    </citation>
    <scope>NUCLEOTIDE SEQUENCE [LARGE SCALE GENOMIC DNA]</scope>
    <source>
        <strain evidence="2">Hangzhou</strain>
    </source>
</reference>
<dbReference type="Proteomes" id="UP001415857">
    <property type="component" value="Unassembled WGS sequence"/>
</dbReference>
<dbReference type="EMBL" id="JBBPBK010000007">
    <property type="protein sequence ID" value="KAK9280935.1"/>
    <property type="molecule type" value="Genomic_DNA"/>
</dbReference>
<feature type="coiled-coil region" evidence="1">
    <location>
        <begin position="97"/>
        <end position="124"/>
    </location>
</feature>
<organism evidence="2 3">
    <name type="scientific">Liquidambar formosana</name>
    <name type="common">Formosan gum</name>
    <dbReference type="NCBI Taxonomy" id="63359"/>
    <lineage>
        <taxon>Eukaryota</taxon>
        <taxon>Viridiplantae</taxon>
        <taxon>Streptophyta</taxon>
        <taxon>Embryophyta</taxon>
        <taxon>Tracheophyta</taxon>
        <taxon>Spermatophyta</taxon>
        <taxon>Magnoliopsida</taxon>
        <taxon>eudicotyledons</taxon>
        <taxon>Gunneridae</taxon>
        <taxon>Pentapetalae</taxon>
        <taxon>Saxifragales</taxon>
        <taxon>Altingiaceae</taxon>
        <taxon>Liquidambar</taxon>
    </lineage>
</organism>
<protein>
    <recommendedName>
        <fullName evidence="4">Knotted 1-binding protein 36</fullName>
    </recommendedName>
</protein>
<dbReference type="PANTHER" id="PTHR35500">
    <property type="entry name" value="OS03G0108700 PROTEIN"/>
    <property type="match status" value="1"/>
</dbReference>
<name>A0AAP0RNC8_LIQFO</name>
<keyword evidence="1" id="KW-0175">Coiled coil</keyword>
<gene>
    <name evidence="2" type="ORF">L1049_003826</name>
</gene>
<dbReference type="PANTHER" id="PTHR35500:SF1">
    <property type="entry name" value="OS03G0108700 PROTEIN"/>
    <property type="match status" value="1"/>
</dbReference>
<evidence type="ECO:0000313" key="3">
    <source>
        <dbReference type="Proteomes" id="UP001415857"/>
    </source>
</evidence>
<comment type="caution">
    <text evidence="2">The sequence shown here is derived from an EMBL/GenBank/DDBJ whole genome shotgun (WGS) entry which is preliminary data.</text>
</comment>
<dbReference type="AlphaFoldDB" id="A0AAP0RNC8"/>
<keyword evidence="3" id="KW-1185">Reference proteome</keyword>
<accession>A0AAP0RNC8</accession>
<sequence length="171" mass="19901">MDHRECSGVLTHKTHMDCEGTEIVRKRMKPALEEKEGEVGDGAVLDIEEDEETETNVTGSEEMDLNICRIHEKIERFTQLVAELLESGKTLLKELSNEFEERLIMIHKEQMEKWQEEIKDLRLLDASNEDVNALLQNARYLLQNVQIDSERFSMAIDQEDKSRGFYNSDIK</sequence>
<evidence type="ECO:0008006" key="4">
    <source>
        <dbReference type="Google" id="ProtNLM"/>
    </source>
</evidence>
<evidence type="ECO:0000256" key="1">
    <source>
        <dbReference type="SAM" id="Coils"/>
    </source>
</evidence>
<proteinExistence type="predicted"/>